<reference evidence="2" key="2">
    <citation type="submission" date="2020-09" db="EMBL/GenBank/DDBJ databases">
        <authorList>
            <person name="Sun Q."/>
            <person name="Zhou Y."/>
        </authorList>
    </citation>
    <scope>NUCLEOTIDE SEQUENCE</scope>
    <source>
        <strain evidence="2">CGMCC 4.7306</strain>
    </source>
</reference>
<keyword evidence="1" id="KW-0812">Transmembrane</keyword>
<reference evidence="2" key="1">
    <citation type="journal article" date="2014" name="Int. J. Syst. Evol. Microbiol.">
        <title>Complete genome sequence of Corynebacterium casei LMG S-19264T (=DSM 44701T), isolated from a smear-ripened cheese.</title>
        <authorList>
            <consortium name="US DOE Joint Genome Institute (JGI-PGF)"/>
            <person name="Walter F."/>
            <person name="Albersmeier A."/>
            <person name="Kalinowski J."/>
            <person name="Ruckert C."/>
        </authorList>
    </citation>
    <scope>NUCLEOTIDE SEQUENCE</scope>
    <source>
        <strain evidence="2">CGMCC 4.7306</strain>
    </source>
</reference>
<organism evidence="2 3">
    <name type="scientific">Microlunatus endophyticus</name>
    <dbReference type="NCBI Taxonomy" id="1716077"/>
    <lineage>
        <taxon>Bacteria</taxon>
        <taxon>Bacillati</taxon>
        <taxon>Actinomycetota</taxon>
        <taxon>Actinomycetes</taxon>
        <taxon>Propionibacteriales</taxon>
        <taxon>Propionibacteriaceae</taxon>
        <taxon>Microlunatus</taxon>
    </lineage>
</organism>
<gene>
    <name evidence="2" type="ORF">GCM10011575_06200</name>
</gene>
<keyword evidence="3" id="KW-1185">Reference proteome</keyword>
<proteinExistence type="predicted"/>
<keyword evidence="1" id="KW-1133">Transmembrane helix</keyword>
<feature type="transmembrane region" description="Helical" evidence="1">
    <location>
        <begin position="112"/>
        <end position="134"/>
    </location>
</feature>
<dbReference type="EMBL" id="BMMZ01000001">
    <property type="protein sequence ID" value="GGL50709.1"/>
    <property type="molecule type" value="Genomic_DNA"/>
</dbReference>
<name>A0A917W063_9ACTN</name>
<dbReference type="Proteomes" id="UP000613840">
    <property type="component" value="Unassembled WGS sequence"/>
</dbReference>
<comment type="caution">
    <text evidence="2">The sequence shown here is derived from an EMBL/GenBank/DDBJ whole genome shotgun (WGS) entry which is preliminary data.</text>
</comment>
<keyword evidence="1" id="KW-0472">Membrane</keyword>
<evidence type="ECO:0000313" key="2">
    <source>
        <dbReference type="EMBL" id="GGL50709.1"/>
    </source>
</evidence>
<dbReference type="RefSeq" id="WP_188893671.1">
    <property type="nucleotide sequence ID" value="NZ_BMMZ01000001.1"/>
</dbReference>
<dbReference type="AlphaFoldDB" id="A0A917W063"/>
<accession>A0A917W063</accession>
<protein>
    <submittedName>
        <fullName evidence="2">Uncharacterized protein</fullName>
    </submittedName>
</protein>
<evidence type="ECO:0000256" key="1">
    <source>
        <dbReference type="SAM" id="Phobius"/>
    </source>
</evidence>
<sequence length="136" mass="15017">MTQPPGQQPWPAPTGQLVLNLESTWGSRSMITPQLRINGQSAPVRWGHNEIPVFPGRLDVEITCTYLWEYGRARDTVPVNPDSRVEVYYSSPYFTFLSGRIGPVPQPHRGKLALWLLLIGLAIVVVLVIIGAIAGS</sequence>
<evidence type="ECO:0000313" key="3">
    <source>
        <dbReference type="Proteomes" id="UP000613840"/>
    </source>
</evidence>